<dbReference type="InterPro" id="IPR006702">
    <property type="entry name" value="CASP_dom"/>
</dbReference>
<organism evidence="11 12">
    <name type="scientific">Cuscuta epithymum</name>
    <dbReference type="NCBI Taxonomy" id="186058"/>
    <lineage>
        <taxon>Eukaryota</taxon>
        <taxon>Viridiplantae</taxon>
        <taxon>Streptophyta</taxon>
        <taxon>Embryophyta</taxon>
        <taxon>Tracheophyta</taxon>
        <taxon>Spermatophyta</taxon>
        <taxon>Magnoliopsida</taxon>
        <taxon>eudicotyledons</taxon>
        <taxon>Gunneridae</taxon>
        <taxon>Pentapetalae</taxon>
        <taxon>asterids</taxon>
        <taxon>lamiids</taxon>
        <taxon>Solanales</taxon>
        <taxon>Convolvulaceae</taxon>
        <taxon>Cuscuteae</taxon>
        <taxon>Cuscuta</taxon>
        <taxon>Cuscuta subgen. Cuscuta</taxon>
    </lineage>
</organism>
<feature type="region of interest" description="Disordered" evidence="9">
    <location>
        <begin position="40"/>
        <end position="68"/>
    </location>
</feature>
<reference evidence="11" key="1">
    <citation type="submission" date="2022-07" db="EMBL/GenBank/DDBJ databases">
        <authorList>
            <person name="Macas J."/>
            <person name="Novak P."/>
            <person name="Neumann P."/>
        </authorList>
    </citation>
    <scope>NUCLEOTIDE SEQUENCE</scope>
</reference>
<dbReference type="EMBL" id="CAMAPF010001093">
    <property type="protein sequence ID" value="CAH9146141.1"/>
    <property type="molecule type" value="Genomic_DNA"/>
</dbReference>
<comment type="caution">
    <text evidence="11">The sequence shown here is derived from an EMBL/GenBank/DDBJ whole genome shotgun (WGS) entry which is preliminary data.</text>
</comment>
<gene>
    <name evidence="11" type="ORF">CEPIT_LOCUS42756</name>
</gene>
<comment type="similarity">
    <text evidence="2 8">Belongs to the Casparian strip membrane proteins (CASP) family.</text>
</comment>
<evidence type="ECO:0000256" key="5">
    <source>
        <dbReference type="ARBA" id="ARBA00022692"/>
    </source>
</evidence>
<dbReference type="Proteomes" id="UP001152523">
    <property type="component" value="Unassembled WGS sequence"/>
</dbReference>
<accession>A0AAV0GE65</accession>
<evidence type="ECO:0000256" key="8">
    <source>
        <dbReference type="RuleBase" id="RU361233"/>
    </source>
</evidence>
<evidence type="ECO:0000256" key="2">
    <source>
        <dbReference type="ARBA" id="ARBA00007651"/>
    </source>
</evidence>
<keyword evidence="7 8" id="KW-0472">Membrane</keyword>
<comment type="subcellular location">
    <subcellularLocation>
        <location evidence="1 8">Cell membrane</location>
        <topology evidence="1 8">Multi-pass membrane protein</topology>
    </subcellularLocation>
</comment>
<comment type="caution">
    <text evidence="8">Lacks conserved residue(s) required for the propagation of feature annotation.</text>
</comment>
<evidence type="ECO:0000256" key="7">
    <source>
        <dbReference type="ARBA" id="ARBA00023136"/>
    </source>
</evidence>
<evidence type="ECO:0000313" key="12">
    <source>
        <dbReference type="Proteomes" id="UP001152523"/>
    </source>
</evidence>
<keyword evidence="4 8" id="KW-1003">Cell membrane</keyword>
<evidence type="ECO:0000256" key="6">
    <source>
        <dbReference type="ARBA" id="ARBA00022989"/>
    </source>
</evidence>
<evidence type="ECO:0000256" key="9">
    <source>
        <dbReference type="SAM" id="MobiDB-lite"/>
    </source>
</evidence>
<evidence type="ECO:0000259" key="10">
    <source>
        <dbReference type="Pfam" id="PF04535"/>
    </source>
</evidence>
<name>A0AAV0GE65_9ASTE</name>
<dbReference type="AlphaFoldDB" id="A0AAV0GE65"/>
<keyword evidence="6 8" id="KW-1133">Transmembrane helix</keyword>
<evidence type="ECO:0000256" key="1">
    <source>
        <dbReference type="ARBA" id="ARBA00004651"/>
    </source>
</evidence>
<evidence type="ECO:0000313" key="11">
    <source>
        <dbReference type="EMBL" id="CAH9146140.1"/>
    </source>
</evidence>
<comment type="subunit">
    <text evidence="3 8">Homodimer and heterodimers.</text>
</comment>
<sequence>MFLFPKVSPLAHVFFFDQYNLEIGIMLCPAKMENRIPNSVHRKQSSRQMSMSDTESQMETTFHSPEQSPFRDPFLESLPPPHSKASITVSAVDKFYSPQPSPAAKLHFDSSLPSGGYPLISTAPLVLRLAQALFCVVSFSLMAADQTQGWTGDSWHRYKEYRYCLAVNVMGFVYSGFQGFNISYRLATNSSTYSALRYHLDFVMDQILAYLLMSASSSAATRVEDWVSNWGKDEFTQMASASIAMSFFAFLAFASSSLASAYVLSNHRFNNNNPLAVVGS</sequence>
<keyword evidence="12" id="KW-1185">Reference proteome</keyword>
<dbReference type="PANTHER" id="PTHR33573:SF50">
    <property type="entry name" value="CASP-LIKE PROTEIN 4A3"/>
    <property type="match status" value="1"/>
</dbReference>
<feature type="domain" description="Casparian strip membrane protein" evidence="10">
    <location>
        <begin position="120"/>
        <end position="252"/>
    </location>
</feature>
<dbReference type="EMBL" id="CAMAPF010001093">
    <property type="protein sequence ID" value="CAH9146140.1"/>
    <property type="molecule type" value="Genomic_DNA"/>
</dbReference>
<feature type="transmembrane region" description="Helical" evidence="8">
    <location>
        <begin position="243"/>
        <end position="264"/>
    </location>
</feature>
<evidence type="ECO:0000256" key="4">
    <source>
        <dbReference type="ARBA" id="ARBA00022475"/>
    </source>
</evidence>
<dbReference type="GO" id="GO:0005886">
    <property type="term" value="C:plasma membrane"/>
    <property type="evidence" value="ECO:0007669"/>
    <property type="project" value="UniProtKB-SubCell"/>
</dbReference>
<proteinExistence type="inferred from homology"/>
<dbReference type="Pfam" id="PF04535">
    <property type="entry name" value="CASP_dom"/>
    <property type="match status" value="1"/>
</dbReference>
<dbReference type="PANTHER" id="PTHR33573">
    <property type="entry name" value="CASP-LIKE PROTEIN 4A4"/>
    <property type="match status" value="1"/>
</dbReference>
<evidence type="ECO:0000256" key="3">
    <source>
        <dbReference type="ARBA" id="ARBA00011489"/>
    </source>
</evidence>
<protein>
    <recommendedName>
        <fullName evidence="8">CASP-like protein</fullName>
    </recommendedName>
</protein>
<feature type="compositionally biased region" description="Polar residues" evidence="9">
    <location>
        <begin position="46"/>
        <end position="67"/>
    </location>
</feature>
<keyword evidence="5 8" id="KW-0812">Transmembrane</keyword>